<dbReference type="PANTHER" id="PTHR13190">
    <property type="entry name" value="AUTOPHAGY-RELATED 2, ISOFORM A"/>
    <property type="match status" value="1"/>
</dbReference>
<dbReference type="GO" id="GO:0061709">
    <property type="term" value="P:reticulophagy"/>
    <property type="evidence" value="ECO:0007669"/>
    <property type="project" value="TreeGrafter"/>
</dbReference>
<dbReference type="GO" id="GO:0061908">
    <property type="term" value="C:phagophore"/>
    <property type="evidence" value="ECO:0007669"/>
    <property type="project" value="TreeGrafter"/>
</dbReference>
<evidence type="ECO:0000256" key="4">
    <source>
        <dbReference type="ARBA" id="ARBA00018070"/>
    </source>
</evidence>
<evidence type="ECO:0000256" key="7">
    <source>
        <dbReference type="ARBA" id="ARBA00023006"/>
    </source>
</evidence>
<dbReference type="GO" id="GO:0032266">
    <property type="term" value="F:phosphatidylinositol-3-phosphate binding"/>
    <property type="evidence" value="ECO:0007669"/>
    <property type="project" value="TreeGrafter"/>
</dbReference>
<keyword evidence="9" id="KW-0472">Membrane</keyword>
<keyword evidence="8" id="KW-0445">Lipid transport</keyword>
<organism evidence="13 14">
    <name type="scientific">Malus baccata</name>
    <name type="common">Siberian crab apple</name>
    <name type="synonym">Pyrus baccata</name>
    <dbReference type="NCBI Taxonomy" id="106549"/>
    <lineage>
        <taxon>Eukaryota</taxon>
        <taxon>Viridiplantae</taxon>
        <taxon>Streptophyta</taxon>
        <taxon>Embryophyta</taxon>
        <taxon>Tracheophyta</taxon>
        <taxon>Spermatophyta</taxon>
        <taxon>Magnoliopsida</taxon>
        <taxon>eudicotyledons</taxon>
        <taxon>Gunneridae</taxon>
        <taxon>Pentapetalae</taxon>
        <taxon>rosids</taxon>
        <taxon>fabids</taxon>
        <taxon>Rosales</taxon>
        <taxon>Rosaceae</taxon>
        <taxon>Amygdaloideae</taxon>
        <taxon>Maleae</taxon>
        <taxon>Malus</taxon>
    </lineage>
</organism>
<dbReference type="GO" id="GO:0061723">
    <property type="term" value="P:glycophagy"/>
    <property type="evidence" value="ECO:0007669"/>
    <property type="project" value="TreeGrafter"/>
</dbReference>
<dbReference type="GO" id="GO:0034045">
    <property type="term" value="C:phagophore assembly site membrane"/>
    <property type="evidence" value="ECO:0007669"/>
    <property type="project" value="UniProtKB-SubCell"/>
</dbReference>
<keyword evidence="5" id="KW-0813">Transport</keyword>
<keyword evidence="14" id="KW-1185">Reference proteome</keyword>
<evidence type="ECO:0000256" key="6">
    <source>
        <dbReference type="ARBA" id="ARBA00022824"/>
    </source>
</evidence>
<dbReference type="InterPro" id="IPR026849">
    <property type="entry name" value="ATG2"/>
</dbReference>
<evidence type="ECO:0000256" key="1">
    <source>
        <dbReference type="ARBA" id="ARBA00004406"/>
    </source>
</evidence>
<dbReference type="Proteomes" id="UP000315295">
    <property type="component" value="Unassembled WGS sequence"/>
</dbReference>
<feature type="region of interest" description="Disordered" evidence="12">
    <location>
        <begin position="204"/>
        <end position="224"/>
    </location>
</feature>
<protein>
    <recommendedName>
        <fullName evidence="4">Autophagy-related protein 2</fullName>
    </recommendedName>
</protein>
<evidence type="ECO:0000256" key="12">
    <source>
        <dbReference type="SAM" id="MobiDB-lite"/>
    </source>
</evidence>
<evidence type="ECO:0000256" key="8">
    <source>
        <dbReference type="ARBA" id="ARBA00023055"/>
    </source>
</evidence>
<comment type="caution">
    <text evidence="13">The sequence shown here is derived from an EMBL/GenBank/DDBJ whole genome shotgun (WGS) entry which is preliminary data.</text>
</comment>
<dbReference type="STRING" id="106549.A0A540K4K2"/>
<dbReference type="AlphaFoldDB" id="A0A540K4K2"/>
<dbReference type="GO" id="GO:0034727">
    <property type="term" value="P:piecemeal microautophagy of the nucleus"/>
    <property type="evidence" value="ECO:0007669"/>
    <property type="project" value="TreeGrafter"/>
</dbReference>
<evidence type="ECO:0000256" key="9">
    <source>
        <dbReference type="ARBA" id="ARBA00023136"/>
    </source>
</evidence>
<dbReference type="GO" id="GO:0006869">
    <property type="term" value="P:lipid transport"/>
    <property type="evidence" value="ECO:0007669"/>
    <property type="project" value="UniProtKB-KW"/>
</dbReference>
<dbReference type="PANTHER" id="PTHR13190:SF1">
    <property type="entry name" value="AUTOPHAGY-RELATED 2, ISOFORM A"/>
    <property type="match status" value="1"/>
</dbReference>
<comment type="subcellular location">
    <subcellularLocation>
        <location evidence="1">Endoplasmic reticulum membrane</location>
        <topology evidence="1">Peripheral membrane protein</topology>
    </subcellularLocation>
    <subcellularLocation>
        <location evidence="2">Preautophagosomal structure membrane</location>
        <topology evidence="2">Peripheral membrane protein</topology>
    </subcellularLocation>
</comment>
<name>A0A540K4K2_MALBA</name>
<comment type="catalytic activity">
    <reaction evidence="11">
        <text>a 1,2-diacyl-sn-glycero-3-phosphoethanolamine(in) = a 1,2-diacyl-sn-glycero-3-phosphoethanolamine(out)</text>
        <dbReference type="Rhea" id="RHEA:38895"/>
        <dbReference type="ChEBI" id="CHEBI:64612"/>
    </reaction>
</comment>
<keyword evidence="7" id="KW-0072">Autophagy</keyword>
<accession>A0A540K4K2</accession>
<proteinExistence type="inferred from homology"/>
<comment type="similarity">
    <text evidence="3">Belongs to the ATG2 family.</text>
</comment>
<keyword evidence="6" id="KW-0256">Endoplasmic reticulum</keyword>
<dbReference type="GO" id="GO:0000045">
    <property type="term" value="P:autophagosome assembly"/>
    <property type="evidence" value="ECO:0007669"/>
    <property type="project" value="TreeGrafter"/>
</dbReference>
<dbReference type="GO" id="GO:0043495">
    <property type="term" value="F:protein-membrane adaptor activity"/>
    <property type="evidence" value="ECO:0007669"/>
    <property type="project" value="TreeGrafter"/>
</dbReference>
<evidence type="ECO:0000256" key="10">
    <source>
        <dbReference type="ARBA" id="ARBA00024479"/>
    </source>
</evidence>
<dbReference type="GO" id="GO:0000422">
    <property type="term" value="P:autophagy of mitochondrion"/>
    <property type="evidence" value="ECO:0007669"/>
    <property type="project" value="TreeGrafter"/>
</dbReference>
<evidence type="ECO:0000256" key="11">
    <source>
        <dbReference type="ARBA" id="ARBA00024615"/>
    </source>
</evidence>
<evidence type="ECO:0000313" key="14">
    <source>
        <dbReference type="Proteomes" id="UP000315295"/>
    </source>
</evidence>
<dbReference type="GO" id="GO:0005789">
    <property type="term" value="C:endoplasmic reticulum membrane"/>
    <property type="evidence" value="ECO:0007669"/>
    <property type="project" value="UniProtKB-SubCell"/>
</dbReference>
<evidence type="ECO:0000313" key="13">
    <source>
        <dbReference type="EMBL" id="TQD69159.1"/>
    </source>
</evidence>
<dbReference type="Pfam" id="PF13329">
    <property type="entry name" value="ATG2_CAD"/>
    <property type="match status" value="1"/>
</dbReference>
<reference evidence="13 14" key="1">
    <citation type="journal article" date="2019" name="G3 (Bethesda)">
        <title>Sequencing of a Wild Apple (Malus baccata) Genome Unravels the Differences Between Cultivated and Wild Apple Species Regarding Disease Resistance and Cold Tolerance.</title>
        <authorList>
            <person name="Chen X."/>
        </authorList>
    </citation>
    <scope>NUCLEOTIDE SEQUENCE [LARGE SCALE GENOMIC DNA]</scope>
    <source>
        <strain evidence="14">cv. Shandingzi</strain>
        <tissue evidence="13">Leaves</tissue>
    </source>
</reference>
<evidence type="ECO:0000256" key="5">
    <source>
        <dbReference type="ARBA" id="ARBA00022448"/>
    </source>
</evidence>
<comment type="catalytic activity">
    <reaction evidence="10">
        <text>a 1,2-diacyl-sn-glycero-3-phospho-L-serine(in) = a 1,2-diacyl-sn-glycero-3-phospho-L-serine(out)</text>
        <dbReference type="Rhea" id="RHEA:38663"/>
        <dbReference type="ChEBI" id="CHEBI:57262"/>
    </reaction>
</comment>
<evidence type="ECO:0000256" key="2">
    <source>
        <dbReference type="ARBA" id="ARBA00004623"/>
    </source>
</evidence>
<dbReference type="EMBL" id="VIEB01004621">
    <property type="protein sequence ID" value="TQD69159.1"/>
    <property type="molecule type" value="Genomic_DNA"/>
</dbReference>
<evidence type="ECO:0000256" key="3">
    <source>
        <dbReference type="ARBA" id="ARBA00009714"/>
    </source>
</evidence>
<sequence>MYGWGSVCETIVGEWLEYISQNQVCKILQGLPTIRSLVAVSSGARKLVSLPIENYKKDKRLLKGMQRGTIAFLRSISVEAVGLGVHLAAGTHDILLQGEYLLTGIPSSAPWSAAHKMKTNVRSNQPKDAQQGIHQAYESLSDGLGKSASALVRTPLKKYQRGAGATSALTTAVRAVPAAAIAPATACASAVHCALLGIRNSLDPERKKESIEKYQGPPQPREQN</sequence>
<gene>
    <name evidence="13" type="ORF">C1H46_045308</name>
</gene>